<evidence type="ECO:0000256" key="2">
    <source>
        <dbReference type="ARBA" id="ARBA00012379"/>
    </source>
</evidence>
<reference evidence="7" key="1">
    <citation type="submission" date="2020-04" db="EMBL/GenBank/DDBJ databases">
        <title>Deep metagenomics examines the oral microbiome during advanced dental caries in children, revealing novel taxa and co-occurrences with host molecules.</title>
        <authorList>
            <person name="Baker J.L."/>
            <person name="Morton J.T."/>
            <person name="Dinis M."/>
            <person name="Alvarez R."/>
            <person name="Tran N.C."/>
            <person name="Knight R."/>
            <person name="Edlund A."/>
        </authorList>
    </citation>
    <scope>NUCLEOTIDE SEQUENCE</scope>
    <source>
        <strain evidence="7">JCVI_23_bin.16</strain>
    </source>
</reference>
<organism evidence="7 8">
    <name type="scientific">Abiotrophia defectiva</name>
    <name type="common">Streptococcus defectivus</name>
    <dbReference type="NCBI Taxonomy" id="46125"/>
    <lineage>
        <taxon>Bacteria</taxon>
        <taxon>Bacillati</taxon>
        <taxon>Bacillota</taxon>
        <taxon>Bacilli</taxon>
        <taxon>Lactobacillales</taxon>
        <taxon>Aerococcaceae</taxon>
        <taxon>Abiotrophia</taxon>
    </lineage>
</organism>
<proteinExistence type="inferred from homology"/>
<dbReference type="Pfam" id="PF00692">
    <property type="entry name" value="dUTPase"/>
    <property type="match status" value="1"/>
</dbReference>
<dbReference type="EMBL" id="JABZFV010000009">
    <property type="protein sequence ID" value="MBF0934282.1"/>
    <property type="molecule type" value="Genomic_DNA"/>
</dbReference>
<dbReference type="InterPro" id="IPR008181">
    <property type="entry name" value="dUTPase"/>
</dbReference>
<sequence>MTQERKRGFEVITSYQDKAIQLPQRATHHAAGYDLEAAETIVVPSYWRQVFRYLAMEMKQWIHAKPTQKEPAEDPQRLLKPTLVPTGLKVYMQDDEYLQIVNRSSNPLKRFLQVPNGVGVIDADYYNNPSNEGHVYVQLSNFGLFDQTIQKGERIAQAIFLPFLKADGDQGGQASREGGFGSSGHHQQ</sequence>
<dbReference type="InterPro" id="IPR036157">
    <property type="entry name" value="dUTPase-like_sf"/>
</dbReference>
<evidence type="ECO:0000256" key="5">
    <source>
        <dbReference type="ARBA" id="ARBA00047686"/>
    </source>
</evidence>
<dbReference type="RefSeq" id="WP_303823222.1">
    <property type="nucleotide sequence ID" value="NZ_CAMIKC010000003.1"/>
</dbReference>
<accession>A0A929QTA7</accession>
<dbReference type="AlphaFoldDB" id="A0A929QTA7"/>
<name>A0A929QTA7_ABIDE</name>
<dbReference type="GO" id="GO:0000287">
    <property type="term" value="F:magnesium ion binding"/>
    <property type="evidence" value="ECO:0007669"/>
    <property type="project" value="InterPro"/>
</dbReference>
<protein>
    <recommendedName>
        <fullName evidence="2">dUTP diphosphatase</fullName>
        <ecNumber evidence="2">3.6.1.23</ecNumber>
    </recommendedName>
</protein>
<gene>
    <name evidence="7" type="ORF">HXK00_01400</name>
</gene>
<dbReference type="GO" id="GO:0006226">
    <property type="term" value="P:dUMP biosynthetic process"/>
    <property type="evidence" value="ECO:0007669"/>
    <property type="project" value="InterPro"/>
</dbReference>
<dbReference type="SUPFAM" id="SSF51283">
    <property type="entry name" value="dUTPase-like"/>
    <property type="match status" value="1"/>
</dbReference>
<dbReference type="InterPro" id="IPR029054">
    <property type="entry name" value="dUTPase-like"/>
</dbReference>
<dbReference type="GO" id="GO:0046081">
    <property type="term" value="P:dUTP catabolic process"/>
    <property type="evidence" value="ECO:0007669"/>
    <property type="project" value="InterPro"/>
</dbReference>
<evidence type="ECO:0000256" key="3">
    <source>
        <dbReference type="ARBA" id="ARBA00022801"/>
    </source>
</evidence>
<dbReference type="Gene3D" id="2.70.40.10">
    <property type="match status" value="1"/>
</dbReference>
<feature type="domain" description="dUTPase-like" evidence="6">
    <location>
        <begin position="81"/>
        <end position="184"/>
    </location>
</feature>
<dbReference type="PANTHER" id="PTHR11241">
    <property type="entry name" value="DEOXYURIDINE 5'-TRIPHOSPHATE NUCLEOTIDOHYDROLASE"/>
    <property type="match status" value="1"/>
</dbReference>
<dbReference type="GO" id="GO:0004170">
    <property type="term" value="F:dUTP diphosphatase activity"/>
    <property type="evidence" value="ECO:0007669"/>
    <property type="project" value="UniProtKB-EC"/>
</dbReference>
<evidence type="ECO:0000313" key="8">
    <source>
        <dbReference type="Proteomes" id="UP000757900"/>
    </source>
</evidence>
<dbReference type="CDD" id="cd07557">
    <property type="entry name" value="trimeric_dUTPase"/>
    <property type="match status" value="1"/>
</dbReference>
<evidence type="ECO:0000256" key="4">
    <source>
        <dbReference type="ARBA" id="ARBA00023080"/>
    </source>
</evidence>
<keyword evidence="4" id="KW-0546">Nucleotide metabolism</keyword>
<evidence type="ECO:0000259" key="6">
    <source>
        <dbReference type="Pfam" id="PF00692"/>
    </source>
</evidence>
<keyword evidence="3" id="KW-0378">Hydrolase</keyword>
<comment type="similarity">
    <text evidence="1">Belongs to the dUTPase family.</text>
</comment>
<dbReference type="EC" id="3.6.1.23" evidence="2"/>
<dbReference type="PANTHER" id="PTHR11241:SF0">
    <property type="entry name" value="DEOXYURIDINE 5'-TRIPHOSPHATE NUCLEOTIDOHYDROLASE"/>
    <property type="match status" value="1"/>
</dbReference>
<comment type="catalytic activity">
    <reaction evidence="5">
        <text>dUTP + H2O = dUMP + diphosphate + H(+)</text>
        <dbReference type="Rhea" id="RHEA:10248"/>
        <dbReference type="ChEBI" id="CHEBI:15377"/>
        <dbReference type="ChEBI" id="CHEBI:15378"/>
        <dbReference type="ChEBI" id="CHEBI:33019"/>
        <dbReference type="ChEBI" id="CHEBI:61555"/>
        <dbReference type="ChEBI" id="CHEBI:246422"/>
        <dbReference type="EC" id="3.6.1.23"/>
    </reaction>
</comment>
<dbReference type="Proteomes" id="UP000757900">
    <property type="component" value="Unassembled WGS sequence"/>
</dbReference>
<comment type="caution">
    <text evidence="7">The sequence shown here is derived from an EMBL/GenBank/DDBJ whole genome shotgun (WGS) entry which is preliminary data.</text>
</comment>
<evidence type="ECO:0000313" key="7">
    <source>
        <dbReference type="EMBL" id="MBF0934282.1"/>
    </source>
</evidence>
<dbReference type="InterPro" id="IPR033704">
    <property type="entry name" value="dUTPase_trimeric"/>
</dbReference>
<evidence type="ECO:0000256" key="1">
    <source>
        <dbReference type="ARBA" id="ARBA00006581"/>
    </source>
</evidence>